<reference evidence="5 6" key="1">
    <citation type="journal article" date="2015" name="Genome Announc.">
        <title>Draft Genome Sequences of Marine Isolates of Thalassomonas viridans and Thalassomonas actiniarum.</title>
        <authorList>
            <person name="Olonade I."/>
            <person name="van Zyl L.J."/>
            <person name="Trindade M."/>
        </authorList>
    </citation>
    <scope>NUCLEOTIDE SEQUENCE [LARGE SCALE GENOMIC DNA]</scope>
    <source>
        <strain evidence="5 6">XOM25</strain>
    </source>
</reference>
<dbReference type="SUPFAM" id="SSF53850">
    <property type="entry name" value="Periplasmic binding protein-like II"/>
    <property type="match status" value="1"/>
</dbReference>
<evidence type="ECO:0000256" key="1">
    <source>
        <dbReference type="ARBA" id="ARBA00009175"/>
    </source>
</evidence>
<dbReference type="GO" id="GO:0030973">
    <property type="term" value="F:molybdate ion binding"/>
    <property type="evidence" value="ECO:0007669"/>
    <property type="project" value="InterPro"/>
</dbReference>
<evidence type="ECO:0000256" key="3">
    <source>
        <dbReference type="ARBA" id="ARBA00022729"/>
    </source>
</evidence>
<dbReference type="KEGG" id="tvd:SG34_033830"/>
<dbReference type="InterPro" id="IPR044084">
    <property type="entry name" value="AvModA-like_subst-bd"/>
</dbReference>
<dbReference type="PANTHER" id="PTHR30632">
    <property type="entry name" value="MOLYBDATE-BINDING PERIPLASMIC PROTEIN"/>
    <property type="match status" value="1"/>
</dbReference>
<dbReference type="GO" id="GO:0015689">
    <property type="term" value="P:molybdate ion transport"/>
    <property type="evidence" value="ECO:0007669"/>
    <property type="project" value="InterPro"/>
</dbReference>
<dbReference type="Pfam" id="PF13531">
    <property type="entry name" value="SBP_bac_11"/>
    <property type="match status" value="1"/>
</dbReference>
<gene>
    <name evidence="5" type="primary">modA</name>
    <name evidence="5" type="ORF">SG34_033830</name>
</gene>
<comment type="similarity">
    <text evidence="1">Belongs to the bacterial solute-binding protein ModA family.</text>
</comment>
<dbReference type="PIRSF" id="PIRSF004846">
    <property type="entry name" value="ModA"/>
    <property type="match status" value="1"/>
</dbReference>
<proteinExistence type="inferred from homology"/>
<dbReference type="PANTHER" id="PTHR30632:SF14">
    <property type="entry name" value="TUNGSTATE_MOLYBDATE_CHROMATE-BINDING PROTEIN MODA"/>
    <property type="match status" value="1"/>
</dbReference>
<evidence type="ECO:0000313" key="6">
    <source>
        <dbReference type="Proteomes" id="UP000032352"/>
    </source>
</evidence>
<evidence type="ECO:0000313" key="5">
    <source>
        <dbReference type="EMBL" id="WDE08874.1"/>
    </source>
</evidence>
<dbReference type="AlphaFoldDB" id="A0AAE9ZA88"/>
<dbReference type="EMBL" id="CP059734">
    <property type="protein sequence ID" value="WDE08874.1"/>
    <property type="molecule type" value="Genomic_DNA"/>
</dbReference>
<keyword evidence="2 4" id="KW-0479">Metal-binding</keyword>
<keyword evidence="6" id="KW-1185">Reference proteome</keyword>
<dbReference type="CDD" id="cd13539">
    <property type="entry name" value="PBP2_AvModA"/>
    <property type="match status" value="1"/>
</dbReference>
<dbReference type="GO" id="GO:0046872">
    <property type="term" value="F:metal ion binding"/>
    <property type="evidence" value="ECO:0007669"/>
    <property type="project" value="UniProtKB-KW"/>
</dbReference>
<sequence>MISKLIYTLWAGCLLLPALVSKPAFSEVIHVAAASNFTAPMKELVSQFEQSTGHKVRLSFGSSGKFFAQIRHGAPFQVFFSADQAKPKALEQAGYTVMHSRFTYAVGALALWSAKPGFIDPNTNPLKQGKFNKLALANPRLAPYGAAAVEVLENLALVAATRGKWVQGENIAQTYQFTGSGNADIGFVSLSQILQNGKVKLGSAWIVPENLYSPIRQDAVLLKKGKNSEAAQALLRFVKSDRAREIIGLYGYKTAGVKS</sequence>
<dbReference type="Proteomes" id="UP000032352">
    <property type="component" value="Chromosome pTvir"/>
</dbReference>
<name>A0AAE9ZA88_9GAMM</name>
<dbReference type="RefSeq" id="WP_044840293.1">
    <property type="nucleotide sequence ID" value="NZ_CP059734.1"/>
</dbReference>
<keyword evidence="3" id="KW-0732">Signal</keyword>
<dbReference type="NCBIfam" id="TIGR01256">
    <property type="entry name" value="modA"/>
    <property type="match status" value="1"/>
</dbReference>
<dbReference type="InterPro" id="IPR005950">
    <property type="entry name" value="ModA"/>
</dbReference>
<feature type="binding site" evidence="4">
    <location>
        <position position="63"/>
    </location>
    <ligand>
        <name>molybdate</name>
        <dbReference type="ChEBI" id="CHEBI:36264"/>
    </ligand>
</feature>
<keyword evidence="4" id="KW-0500">Molybdenum</keyword>
<dbReference type="Gene3D" id="3.40.190.10">
    <property type="entry name" value="Periplasmic binding protein-like II"/>
    <property type="match status" value="2"/>
</dbReference>
<feature type="binding site" evidence="4">
    <location>
        <position position="171"/>
    </location>
    <ligand>
        <name>molybdate</name>
        <dbReference type="ChEBI" id="CHEBI:36264"/>
    </ligand>
</feature>
<protein>
    <submittedName>
        <fullName evidence="5">Molybdate ABC transporter substrate-binding protein</fullName>
    </submittedName>
</protein>
<evidence type="ECO:0000256" key="2">
    <source>
        <dbReference type="ARBA" id="ARBA00022723"/>
    </source>
</evidence>
<reference evidence="5 6" key="2">
    <citation type="journal article" date="2022" name="Mar. Drugs">
        <title>Bioassay-Guided Fractionation Leads to the Detection of Cholic Acid Generated by the Rare Thalassomonas sp.</title>
        <authorList>
            <person name="Pheiffer F."/>
            <person name="Schneider Y.K."/>
            <person name="Hansen E.H."/>
            <person name="Andersen J.H."/>
            <person name="Isaksson J."/>
            <person name="Busche T."/>
            <person name="R C."/>
            <person name="Kalinowski J."/>
            <person name="Zyl L.V."/>
            <person name="Trindade M."/>
        </authorList>
    </citation>
    <scope>NUCLEOTIDE SEQUENCE [LARGE SCALE GENOMIC DNA]</scope>
    <source>
        <strain evidence="5 6">XOM25</strain>
    </source>
</reference>
<accession>A0AAE9ZA88</accession>
<dbReference type="InterPro" id="IPR050682">
    <property type="entry name" value="ModA/WtpA"/>
</dbReference>
<organism evidence="5 6">
    <name type="scientific">Thalassomonas viridans</name>
    <dbReference type="NCBI Taxonomy" id="137584"/>
    <lineage>
        <taxon>Bacteria</taxon>
        <taxon>Pseudomonadati</taxon>
        <taxon>Pseudomonadota</taxon>
        <taxon>Gammaproteobacteria</taxon>
        <taxon>Alteromonadales</taxon>
        <taxon>Colwelliaceae</taxon>
        <taxon>Thalassomonas</taxon>
    </lineage>
</organism>
<evidence type="ECO:0000256" key="4">
    <source>
        <dbReference type="PIRSR" id="PIRSR004846-1"/>
    </source>
</evidence>